<organism evidence="4 5">
    <name type="scientific">Arachis hypogaea</name>
    <name type="common">Peanut</name>
    <dbReference type="NCBI Taxonomy" id="3818"/>
    <lineage>
        <taxon>Eukaryota</taxon>
        <taxon>Viridiplantae</taxon>
        <taxon>Streptophyta</taxon>
        <taxon>Embryophyta</taxon>
        <taxon>Tracheophyta</taxon>
        <taxon>Spermatophyta</taxon>
        <taxon>Magnoliopsida</taxon>
        <taxon>eudicotyledons</taxon>
        <taxon>Gunneridae</taxon>
        <taxon>Pentapetalae</taxon>
        <taxon>rosids</taxon>
        <taxon>fabids</taxon>
        <taxon>Fabales</taxon>
        <taxon>Fabaceae</taxon>
        <taxon>Papilionoideae</taxon>
        <taxon>50 kb inversion clade</taxon>
        <taxon>dalbergioids sensu lato</taxon>
        <taxon>Dalbergieae</taxon>
        <taxon>Pterocarpus clade</taxon>
        <taxon>Arachis</taxon>
    </lineage>
</organism>
<dbReference type="InterPro" id="IPR052609">
    <property type="entry name" value="Ribosome_Biogenesis_Reg"/>
</dbReference>
<name>A0A445A805_ARAHY</name>
<sequence length="2101" mass="236086">MGERKANPKMRNRKRKHTTVAATAAITTTTNNNNDDELQKPPKLPRTDSSAKPVEFAPPWKNLQFINCIQDKSLHLRSKVESAFNFVNSRVGDGDGDDSETIKLPRLLCFLNDWIQSLLFPSDKKPHADGFDAYIDIRCWEIFKFCLQESLKFHVTLNMSKNLLRPVELIARNALSLLEELSDCSGETLISDERLKLYDAALDCVSLVFSSHGGLSNENLGLWISTGKAVLELLLRMYDKNLDGSNMGDFALRFLWLVLQPFSKFLKVHPVRQSRFREFVDELLELLLHVSGELHLRVNGRSPIWTERAMKVVEEVLSHGLFHPVLVDEFLSLHGLQNYVASCDDASNDSKPAIQSYPRHLFDVLNKIITRKNAMAMGSVGLLFHSFVNSARKFKGTSVMYEVNKTMEKMNNSRQPVPGENSSSNNIGADTQNSLLNFFVLIMEPFLLEINTCLKSEVDRKLQLVDLHGVLKSISNLLASFMQEKVYVRTEDTSGGACLNFFKIIFNSLMNTSTNILSLSNYDTTNRKEMEIYTLSANEIIVSMGYLLEIEYEVVGEELVNLWCIMLSYSSINCNMVNVFDQCSLSSSIPALGCQIINLYSQLRQVRIAIVTLCKAIRLIISGEGNTEECSSRLTILSNEVHYESVEKLLSSQKFVHAVYKAVEAIPEGQVTGCIRQITEDISESLNWMKDFSPLVDAEKLQIFNLQVKLLGGGLSSLYCLVLDSVMVTEGNSNLVGVAVKELVSTLRSHLSTLVGQQGDSICNFLSSVLGGTVDGVVGKGKILKKFGRFSQWALVFFFQLFVSCRILLRQAISLMPPGLSKKVSAEVGDVTAYSAFELMERIDEIDTGYFTWIAQPSASLLVVLQYISDIYHKYGSDDSCPLTYVFQSMILQRLVDLDRNIELLKYLRKKRYRSRITALKEEAAGLTDLMMENLSCVYQSPVFESDDVACEDVIFLGTQSNRWNRGVYVANKNSLPTAIWLSLCKNVDIWGNHASKKHLKKFLSHLLHTSLRCERSSLQESALQKINECNKQFSGARHARDLFSQISSQLLSDSLLYEQKFIHRNLASIFCHALEKAVQPLFSNFANTDLNLQRSPNWLEYLSAIDKSAVVRDEDISIEEKTKSITNKSFTVCHHLLNLLCSMPYINASSFSCLVTCVFNLERYTHLSVGCFLIVCFVLLVSALVYFWSSGHQDYFCKYLRLFVVCRKALRHVIMGFCEKTDTIQSSTDSIISEGSFPVLWLSKSLSVIVGIKEAFSAENSILFKSLICSLMDHTSYILAGIIKYQIIHGVSIDKEAGDLCEEISNDSSNENDSLLPSSQHLDSAKLEALKCLTLICKNLKEQTQSLVVLQKDVTWANERMNLPYADINRLSSGISCYIGIFGGLTSGMGQTDASSSEPKILLWKDLVELVDFLVSKLLVHNNQLPESFCDKSFEKPVNKFLLGTKHCSLESSVSKADNLSGTQDESKGTTCSTSSAIDNVSNIVSDIGKMLNSESKSYVASVLNKPLLQSFLKGSHPEVAFLLRQLLIASSFLLRLNVMEGNSSLLSSFVPTFIEISQVLLLEFTEMVEVPQESAFLLLDGVLSYLRELASFFSFMEPTSSRNVRTKLVQILMRAIGKTILLQGKRATLTFHERQSSTKTLHKASSEAYSSSEMYCFYLDEFKTRLRTSFKSYIMSPSELHLLSTIQDIERALVGVREECSMIYDLETSKNGGKCSSLVAAGIDFFDMILEFVSGRKGLKLIKRHCQGLVPALFNIIVHLKSPLIFYATSGTVASNLDPGPAILMCVEVLVTVSRKHAVFPMDVWHVGHLLHIPGVIFQDFNQLKISKASGQPDSSVILEDQIPQQVEGVNFSHVDRQFTIHLFVACCQLLCTTIRHRLSECKQCVAHLEASVAVLLNCLETVVDNESTVNKGCFSWEIDEGVKCACFLRRVFEEIRQQKDIFGRQCSLFLSNYIWVYTGYGPKRGGIRREIDEALRPGIYALIDICSVDDLQYLHTIFGDHQSPLMGYYYCKPRPYDSHTSNVVLMLVVALILLCIPWLFTREPEVVVVEPINWSPVVAAILAVLILILVSLMGTPRRKVYAKPHYYCGCKHPCYCYY</sequence>
<dbReference type="PANTHER" id="PTHR15682:SF2">
    <property type="entry name" value="UNHEALTHY RIBOSOME BIOGENESIS PROTEIN 2 HOMOLOG"/>
    <property type="match status" value="1"/>
</dbReference>
<evidence type="ECO:0000259" key="3">
    <source>
        <dbReference type="Pfam" id="PF10441"/>
    </source>
</evidence>
<proteinExistence type="predicted"/>
<comment type="caution">
    <text evidence="4">The sequence shown here is derived from an EMBL/GenBank/DDBJ whole genome shotgun (WGS) entry which is preliminary data.</text>
</comment>
<feature type="domain" description="Nucleolar 27S pre-rRNA processing Urb2/Npa2 C-terminal" evidence="3">
    <location>
        <begin position="1787"/>
        <end position="2004"/>
    </location>
</feature>
<keyword evidence="2" id="KW-0472">Membrane</keyword>
<evidence type="ECO:0000256" key="2">
    <source>
        <dbReference type="SAM" id="Phobius"/>
    </source>
</evidence>
<dbReference type="Pfam" id="PF10441">
    <property type="entry name" value="Urb2"/>
    <property type="match status" value="1"/>
</dbReference>
<feature type="transmembrane region" description="Helical" evidence="2">
    <location>
        <begin position="2055"/>
        <end position="2076"/>
    </location>
</feature>
<feature type="transmembrane region" description="Helical" evidence="2">
    <location>
        <begin position="2025"/>
        <end position="2043"/>
    </location>
</feature>
<keyword evidence="2" id="KW-0812">Transmembrane</keyword>
<dbReference type="GO" id="GO:0042254">
    <property type="term" value="P:ribosome biogenesis"/>
    <property type="evidence" value="ECO:0007669"/>
    <property type="project" value="TreeGrafter"/>
</dbReference>
<feature type="region of interest" description="Disordered" evidence="1">
    <location>
        <begin position="1"/>
        <end position="52"/>
    </location>
</feature>
<reference evidence="4 5" key="1">
    <citation type="submission" date="2019-01" db="EMBL/GenBank/DDBJ databases">
        <title>Sequencing of cultivated peanut Arachis hypogaea provides insights into genome evolution and oil improvement.</title>
        <authorList>
            <person name="Chen X."/>
        </authorList>
    </citation>
    <scope>NUCLEOTIDE SEQUENCE [LARGE SCALE GENOMIC DNA]</scope>
    <source>
        <strain evidence="5">cv. Fuhuasheng</strain>
        <tissue evidence="4">Leaves</tissue>
    </source>
</reference>
<accession>A0A445A805</accession>
<feature type="transmembrane region" description="Helical" evidence="2">
    <location>
        <begin position="1137"/>
        <end position="1162"/>
    </location>
</feature>
<dbReference type="GO" id="GO:0005730">
    <property type="term" value="C:nucleolus"/>
    <property type="evidence" value="ECO:0007669"/>
    <property type="project" value="TreeGrafter"/>
</dbReference>
<dbReference type="EMBL" id="SDMP01000013">
    <property type="protein sequence ID" value="RYR22462.1"/>
    <property type="molecule type" value="Genomic_DNA"/>
</dbReference>
<dbReference type="STRING" id="3818.A0A445A805"/>
<protein>
    <recommendedName>
        <fullName evidence="3">Nucleolar 27S pre-rRNA processing Urb2/Npa2 C-terminal domain-containing protein</fullName>
    </recommendedName>
</protein>
<dbReference type="Proteomes" id="UP000289738">
    <property type="component" value="Chromosome B03"/>
</dbReference>
<feature type="compositionally biased region" description="Low complexity" evidence="1">
    <location>
        <begin position="19"/>
        <end position="33"/>
    </location>
</feature>
<feature type="compositionally biased region" description="Basic residues" evidence="1">
    <location>
        <begin position="7"/>
        <end position="18"/>
    </location>
</feature>
<keyword evidence="5" id="KW-1185">Reference proteome</keyword>
<keyword evidence="2" id="KW-1133">Transmembrane helix</keyword>
<evidence type="ECO:0000256" key="1">
    <source>
        <dbReference type="SAM" id="MobiDB-lite"/>
    </source>
</evidence>
<dbReference type="PANTHER" id="PTHR15682">
    <property type="entry name" value="UNHEALTHY RIBOSOME BIOGENESIS PROTEIN 2 HOMOLOG"/>
    <property type="match status" value="1"/>
</dbReference>
<gene>
    <name evidence="4" type="ORF">Ahy_B03g067748</name>
</gene>
<evidence type="ECO:0000313" key="4">
    <source>
        <dbReference type="EMBL" id="RYR22462.1"/>
    </source>
</evidence>
<dbReference type="InterPro" id="IPR018849">
    <property type="entry name" value="Urb2/Npa2_C"/>
</dbReference>
<evidence type="ECO:0000313" key="5">
    <source>
        <dbReference type="Proteomes" id="UP000289738"/>
    </source>
</evidence>
<feature type="transmembrane region" description="Helical" evidence="2">
    <location>
        <begin position="1168"/>
        <end position="1189"/>
    </location>
</feature>